<keyword evidence="3" id="KW-1185">Reference proteome</keyword>
<feature type="domain" description="Sulphotransferase Stf0" evidence="1">
    <location>
        <begin position="40"/>
        <end position="261"/>
    </location>
</feature>
<dbReference type="SUPFAM" id="SSF52540">
    <property type="entry name" value="P-loop containing nucleoside triphosphate hydrolases"/>
    <property type="match status" value="1"/>
</dbReference>
<dbReference type="Proteomes" id="UP000321562">
    <property type="component" value="Unassembled WGS sequence"/>
</dbReference>
<name>A0A5C6S5A5_9RHOB</name>
<dbReference type="InterPro" id="IPR027417">
    <property type="entry name" value="P-loop_NTPase"/>
</dbReference>
<sequence>MSLMNFLTMGSSHERDILNHFDGRVRFEGEKPVFDTPLVVILFTNRCGSNLLADYLLHTGRYAGLTEALNGPHVAEISQRIGVDSFPEYVRREANSACHSAARQTGNESPVFGVKASSSQLAMLLRWNITKMFNGLVIYHAVRQDIIGQAISMVIANSTGKWISSMEAETADAPEYSYDEIHRWVNRFTLENASGHLLAASLNTPRRTFVYEGFSKDPLPGVRAAVEMLGQDASDISVSEPSIQRQSNALNEEFRHRYLADVRAKMMAGGPHNGVL</sequence>
<dbReference type="Gene3D" id="3.40.50.300">
    <property type="entry name" value="P-loop containing nucleotide triphosphate hydrolases"/>
    <property type="match status" value="1"/>
</dbReference>
<dbReference type="AlphaFoldDB" id="A0A5C6S5A5"/>
<dbReference type="RefSeq" id="WP_147096899.1">
    <property type="nucleotide sequence ID" value="NZ_JBHUFH010000001.1"/>
</dbReference>
<evidence type="ECO:0000259" key="1">
    <source>
        <dbReference type="Pfam" id="PF09037"/>
    </source>
</evidence>
<dbReference type="Pfam" id="PF09037">
    <property type="entry name" value="Sulphotransf"/>
    <property type="match status" value="1"/>
</dbReference>
<organism evidence="2 3">
    <name type="scientific">Paracoccus aurantiacus</name>
    <dbReference type="NCBI Taxonomy" id="2599412"/>
    <lineage>
        <taxon>Bacteria</taxon>
        <taxon>Pseudomonadati</taxon>
        <taxon>Pseudomonadota</taxon>
        <taxon>Alphaproteobacteria</taxon>
        <taxon>Rhodobacterales</taxon>
        <taxon>Paracoccaceae</taxon>
        <taxon>Paracoccus</taxon>
    </lineage>
</organism>
<comment type="caution">
    <text evidence="2">The sequence shown here is derived from an EMBL/GenBank/DDBJ whole genome shotgun (WGS) entry which is preliminary data.</text>
</comment>
<accession>A0A5C6S5A5</accession>
<gene>
    <name evidence="2" type="ORF">FQV27_05665</name>
</gene>
<dbReference type="OrthoDB" id="5562925at2"/>
<evidence type="ECO:0000313" key="3">
    <source>
        <dbReference type="Proteomes" id="UP000321562"/>
    </source>
</evidence>
<reference evidence="2 3" key="1">
    <citation type="submission" date="2019-08" db="EMBL/GenBank/DDBJ databases">
        <authorList>
            <person name="Ye J."/>
        </authorList>
    </citation>
    <scope>NUCLEOTIDE SEQUENCE [LARGE SCALE GENOMIC DNA]</scope>
    <source>
        <strain evidence="2 3">TK008</strain>
    </source>
</reference>
<evidence type="ECO:0000313" key="2">
    <source>
        <dbReference type="EMBL" id="TXB69609.1"/>
    </source>
</evidence>
<proteinExistence type="predicted"/>
<dbReference type="InterPro" id="IPR024628">
    <property type="entry name" value="Sulfotransferase_Stf0_dom"/>
</dbReference>
<dbReference type="EMBL" id="VOPL01000002">
    <property type="protein sequence ID" value="TXB69609.1"/>
    <property type="molecule type" value="Genomic_DNA"/>
</dbReference>
<protein>
    <recommendedName>
        <fullName evidence="1">Sulphotransferase Stf0 domain-containing protein</fullName>
    </recommendedName>
</protein>